<dbReference type="PANTHER" id="PTHR42924">
    <property type="entry name" value="EXONUCLEASE"/>
    <property type="match status" value="1"/>
</dbReference>
<dbReference type="SUPFAM" id="SSF89550">
    <property type="entry name" value="PHP domain-like"/>
    <property type="match status" value="1"/>
</dbReference>
<dbReference type="Proteomes" id="UP000005267">
    <property type="component" value="Chromosome"/>
</dbReference>
<accession>I3UBS6</accession>
<dbReference type="EMBL" id="CP003555">
    <property type="protein sequence ID" value="AFK62464.1"/>
    <property type="molecule type" value="Genomic_DNA"/>
</dbReference>
<sequence length="315" mass="35029">MTESLAFKADLHCHSTASDGVLAPAEVAARAHANGVTLWSLTDHDEISGIPQASQAASSLGMQFVSGIEISVSWAERTLHVVGLNIDIENSRLNQGLEQIRRDRETRAHLMADKLAELGITGSYEGALSYAGNPNLLSRTHFARYLVEQGYCKTMQEVFDRYLADGKPAYVAGEWAGLDEALDWIHAAGGIAVIAHPGRYKYSRREFTTLFRTFKLMGARESKWSPVHIRPISTTSTPMWRASMVFWRLADQIFIAPRKAVWTWAGYPPCPVILYPYGKHSTEIMNKAFVKEKEDDDEDDQSPEAVACRQAPAIT</sequence>
<evidence type="ECO:0000256" key="1">
    <source>
        <dbReference type="SAM" id="MobiDB-lite"/>
    </source>
</evidence>
<dbReference type="Gene3D" id="1.10.150.650">
    <property type="match status" value="1"/>
</dbReference>
<dbReference type="InterPro" id="IPR003141">
    <property type="entry name" value="Pol/His_phosphatase_N"/>
</dbReference>
<dbReference type="AlphaFoldDB" id="I3UBS6"/>
<dbReference type="InterPro" id="IPR016195">
    <property type="entry name" value="Pol/histidinol_Pase-like"/>
</dbReference>
<dbReference type="PANTHER" id="PTHR42924:SF3">
    <property type="entry name" value="POLYMERASE_HISTIDINOL PHOSPHATASE N-TERMINAL DOMAIN-CONTAINING PROTEIN"/>
    <property type="match status" value="1"/>
</dbReference>
<dbReference type="STRING" id="1036672.TKWG_11235"/>
<dbReference type="GO" id="GO:0004534">
    <property type="term" value="F:5'-3' RNA exonuclease activity"/>
    <property type="evidence" value="ECO:0007669"/>
    <property type="project" value="TreeGrafter"/>
</dbReference>
<feature type="domain" description="Polymerase/histidinol phosphatase N-terminal" evidence="2">
    <location>
        <begin position="9"/>
        <end position="74"/>
    </location>
</feature>
<evidence type="ECO:0000259" key="2">
    <source>
        <dbReference type="SMART" id="SM00481"/>
    </source>
</evidence>
<name>I3UBS6_ADVKW</name>
<dbReference type="Gene3D" id="3.20.20.140">
    <property type="entry name" value="Metal-dependent hydrolases"/>
    <property type="match status" value="1"/>
</dbReference>
<dbReference type="KEGG" id="aka:TKWG_11235"/>
<dbReference type="SMART" id="SM00481">
    <property type="entry name" value="POLIIIAc"/>
    <property type="match status" value="1"/>
</dbReference>
<dbReference type="Pfam" id="PF02811">
    <property type="entry name" value="PHP"/>
    <property type="match status" value="1"/>
</dbReference>
<evidence type="ECO:0000313" key="4">
    <source>
        <dbReference type="Proteomes" id="UP000005267"/>
    </source>
</evidence>
<dbReference type="CDD" id="cd07438">
    <property type="entry name" value="PHP_HisPPase_AMP"/>
    <property type="match status" value="1"/>
</dbReference>
<dbReference type="GO" id="GO:0035312">
    <property type="term" value="F:5'-3' DNA exonuclease activity"/>
    <property type="evidence" value="ECO:0007669"/>
    <property type="project" value="TreeGrafter"/>
</dbReference>
<dbReference type="InterPro" id="IPR052018">
    <property type="entry name" value="PHP_domain"/>
</dbReference>
<reference evidence="3 4" key="1">
    <citation type="journal article" date="2011" name="J. Bacteriol.">
        <title>Whole-genome shotgun sequencing of the sulfur-oxidizing chemoautotroph Tetrathiobacter kashmirensis.</title>
        <authorList>
            <person name="Ghosh W."/>
            <person name="George A."/>
            <person name="Agarwal A."/>
            <person name="Raj P."/>
            <person name="Alam M."/>
            <person name="Pyne P."/>
            <person name="Das Gupta S.K."/>
        </authorList>
    </citation>
    <scope>NUCLEOTIDE SEQUENCE [LARGE SCALE GENOMIC DNA]</scope>
    <source>
        <strain evidence="3 4">WT001</strain>
    </source>
</reference>
<keyword evidence="4" id="KW-1185">Reference proteome</keyword>
<evidence type="ECO:0000313" key="3">
    <source>
        <dbReference type="EMBL" id="AFK62464.1"/>
    </source>
</evidence>
<organism evidence="3 4">
    <name type="scientific">Advenella kashmirensis (strain DSM 17095 / LMG 22695 / WT001)</name>
    <name type="common">Tetrathiobacter kashmirensis</name>
    <dbReference type="NCBI Taxonomy" id="1036672"/>
    <lineage>
        <taxon>Bacteria</taxon>
        <taxon>Pseudomonadati</taxon>
        <taxon>Pseudomonadota</taxon>
        <taxon>Betaproteobacteria</taxon>
        <taxon>Burkholderiales</taxon>
        <taxon>Alcaligenaceae</taxon>
    </lineage>
</organism>
<reference evidence="4" key="2">
    <citation type="journal article" date="2013" name="PLoS ONE">
        <title>Genome implosion elicits host-confinement in Alcaligenaceae: evidence from the comparative genomics of Tetrathiobacter kashmirensis, a pathogen in the making.</title>
        <authorList>
            <person name="Ghosh W."/>
            <person name="Alam M."/>
            <person name="Roy C."/>
            <person name="Pyne P."/>
            <person name="George A."/>
            <person name="Chakraborty R."/>
            <person name="Majumder S."/>
            <person name="Agarwal A."/>
            <person name="Chakraborty S."/>
            <person name="Majumdar S."/>
            <person name="Gupta S.K."/>
        </authorList>
    </citation>
    <scope>NUCLEOTIDE SEQUENCE [LARGE SCALE GENOMIC DNA]</scope>
    <source>
        <strain evidence="4">WT001</strain>
    </source>
</reference>
<protein>
    <submittedName>
        <fullName evidence="3">PHP domain-containing protein</fullName>
    </submittedName>
</protein>
<dbReference type="HOGENOM" id="CLU_881751_0_0_4"/>
<proteinExistence type="predicted"/>
<feature type="region of interest" description="Disordered" evidence="1">
    <location>
        <begin position="292"/>
        <end position="315"/>
    </location>
</feature>
<dbReference type="InterPro" id="IPR004013">
    <property type="entry name" value="PHP_dom"/>
</dbReference>
<gene>
    <name evidence="3" type="ordered locus">TKWG_11235</name>
</gene>